<dbReference type="KEGG" id="sdr:SCD_n03074"/>
<reference evidence="1 2" key="1">
    <citation type="journal article" date="2012" name="Appl. Environ. Microbiol.">
        <title>Draft genome sequence of a psychrotolerant sulfur-oxidizing bacterium, Sulfuricella denitrificans skB26, and proteomic insights into cold adaptation.</title>
        <authorList>
            <person name="Watanabe T."/>
            <person name="Kojima H."/>
            <person name="Fukui M."/>
        </authorList>
    </citation>
    <scope>NUCLEOTIDE SEQUENCE [LARGE SCALE GENOMIC DNA]</scope>
    <source>
        <strain evidence="2">skB26</strain>
        <plasmid evidence="1 2">pSCD</plasmid>
    </source>
</reference>
<organism evidence="1 2">
    <name type="scientific">Sulfuricella denitrificans (strain DSM 22764 / NBRC 105220 / skB26)</name>
    <dbReference type="NCBI Taxonomy" id="1163617"/>
    <lineage>
        <taxon>Bacteria</taxon>
        <taxon>Pseudomonadati</taxon>
        <taxon>Pseudomonadota</taxon>
        <taxon>Betaproteobacteria</taxon>
        <taxon>Nitrosomonadales</taxon>
        <taxon>Sulfuricellaceae</taxon>
        <taxon>Sulfuricella</taxon>
    </lineage>
</organism>
<dbReference type="HOGENOM" id="CLU_034373_0_0_4"/>
<accession>S6AE20</accession>
<dbReference type="OrthoDB" id="344992at2"/>
<geneLocation type="plasmid" evidence="1 2">
    <name>pSCD</name>
</geneLocation>
<gene>
    <name evidence="1" type="ORF">SCD_n03074</name>
</gene>
<evidence type="ECO:0000313" key="2">
    <source>
        <dbReference type="Proteomes" id="UP000015559"/>
    </source>
</evidence>
<sequence>MSQHMKTPVTAQSLNRGCACRTLDPERLRRQLEADPSLVGLYKEIARSRPNLFSATTVFISPEQYQGMTDIVAAIESVVALPEYQAATLARAPAIARLEHGPIGAFMGFDFHLGEHGPQLIEINTNAGGALLNVVLARAQQVCCQEMEWAFQPPTELMQLEQIFFAMFAGEWRRQRGDMPLGRIAIVDDDPAAQYLYPEFQLFERMFARFGADAEIADARELAWRDGRLWHAEQSINMVYNRVTDFYLQDPAHVALRQAYEAGAVVLTPHPRAHALYADKRNLAILSDAQTLTRLGVPQALRETLLAGVPRTEQVVPERAEQLWSQRRKLFFKPASGYGSKAAYRGDKLTRRVWEEILAGDYVAQTIAPPSERLTQVDGTAVDLKLDVRAYVYGGMIQLVAARLYSGQTTNFRTPGGGFAPVFVVPISAADEVAGEV</sequence>
<keyword evidence="2" id="KW-1185">Reference proteome</keyword>
<evidence type="ECO:0008006" key="3">
    <source>
        <dbReference type="Google" id="ProtNLM"/>
    </source>
</evidence>
<dbReference type="EMBL" id="AP013067">
    <property type="protein sequence ID" value="BAN36873.1"/>
    <property type="molecule type" value="Genomic_DNA"/>
</dbReference>
<keyword evidence="1" id="KW-0614">Plasmid</keyword>
<dbReference type="Proteomes" id="UP000015559">
    <property type="component" value="Plasmid pSCD"/>
</dbReference>
<proteinExistence type="predicted"/>
<dbReference type="AlphaFoldDB" id="S6AE20"/>
<evidence type="ECO:0000313" key="1">
    <source>
        <dbReference type="EMBL" id="BAN36873.1"/>
    </source>
</evidence>
<protein>
    <recommendedName>
        <fullName evidence="3">Circularly permuted ATPgrasp domain-containing protein</fullName>
    </recommendedName>
</protein>
<name>S6AE20_SULDS</name>
<dbReference type="SUPFAM" id="SSF56059">
    <property type="entry name" value="Glutathione synthetase ATP-binding domain-like"/>
    <property type="match status" value="1"/>
</dbReference>